<evidence type="ECO:0000256" key="2">
    <source>
        <dbReference type="ARBA" id="ARBA00006050"/>
    </source>
</evidence>
<dbReference type="GO" id="GO:0005125">
    <property type="term" value="F:cytokine activity"/>
    <property type="evidence" value="ECO:0007669"/>
    <property type="project" value="UniProtKB-KW"/>
</dbReference>
<dbReference type="Pfam" id="PF02372">
    <property type="entry name" value="IL15"/>
    <property type="match status" value="1"/>
</dbReference>
<reference evidence="10" key="1">
    <citation type="submission" date="2021-04" db="EMBL/GenBank/DDBJ databases">
        <authorList>
            <consortium name="Wellcome Sanger Institute Data Sharing"/>
        </authorList>
    </citation>
    <scope>NUCLEOTIDE SEQUENCE [LARGE SCALE GENOMIC DNA]</scope>
</reference>
<evidence type="ECO:0000256" key="7">
    <source>
        <dbReference type="ARBA" id="ARBA00045924"/>
    </source>
</evidence>
<evidence type="ECO:0000313" key="10">
    <source>
        <dbReference type="Ensembl" id="ENSENLP00000015355.1"/>
    </source>
</evidence>
<comment type="similarity">
    <text evidence="2 8">Belongs to the IL-15/IL-21 family.</text>
</comment>
<protein>
    <recommendedName>
        <fullName evidence="8">Interleukin</fullName>
    </recommendedName>
</protein>
<dbReference type="PANTHER" id="PTHR14356">
    <property type="entry name" value="INTERLEUKIN-15-RELATED"/>
    <property type="match status" value="1"/>
</dbReference>
<dbReference type="GO" id="GO:0005126">
    <property type="term" value="F:cytokine receptor binding"/>
    <property type="evidence" value="ECO:0007669"/>
    <property type="project" value="InterPro"/>
</dbReference>
<name>A0A665U7R4_ECHNA</name>
<keyword evidence="3 8" id="KW-0202">Cytokine</keyword>
<keyword evidence="11" id="KW-1185">Reference proteome</keyword>
<dbReference type="Ensembl" id="ENSENLT00000015954.1">
    <property type="protein sequence ID" value="ENSENLP00000015355.1"/>
    <property type="gene ID" value="ENSENLG00000007157.1"/>
</dbReference>
<evidence type="ECO:0000256" key="9">
    <source>
        <dbReference type="SAM" id="SignalP"/>
    </source>
</evidence>
<accession>A0A665U7R4</accession>
<keyword evidence="5 9" id="KW-0732">Signal</keyword>
<reference evidence="10" key="2">
    <citation type="submission" date="2025-08" db="UniProtKB">
        <authorList>
            <consortium name="Ensembl"/>
        </authorList>
    </citation>
    <scope>IDENTIFICATION</scope>
</reference>
<evidence type="ECO:0000256" key="8">
    <source>
        <dbReference type="RuleBase" id="RU003453"/>
    </source>
</evidence>
<proteinExistence type="inferred from homology"/>
<evidence type="ECO:0000256" key="5">
    <source>
        <dbReference type="ARBA" id="ARBA00022729"/>
    </source>
</evidence>
<dbReference type="Gene3D" id="1.20.1250.70">
    <property type="entry name" value="Interleukin-15/Interleukin-21"/>
    <property type="match status" value="1"/>
</dbReference>
<dbReference type="AlphaFoldDB" id="A0A665U7R4"/>
<organism evidence="10 11">
    <name type="scientific">Echeneis naucrates</name>
    <name type="common">Live sharksucker</name>
    <dbReference type="NCBI Taxonomy" id="173247"/>
    <lineage>
        <taxon>Eukaryota</taxon>
        <taxon>Metazoa</taxon>
        <taxon>Chordata</taxon>
        <taxon>Craniata</taxon>
        <taxon>Vertebrata</taxon>
        <taxon>Euteleostomi</taxon>
        <taxon>Actinopterygii</taxon>
        <taxon>Neopterygii</taxon>
        <taxon>Teleostei</taxon>
        <taxon>Neoteleostei</taxon>
        <taxon>Acanthomorphata</taxon>
        <taxon>Carangaria</taxon>
        <taxon>Carangiformes</taxon>
        <taxon>Echeneidae</taxon>
        <taxon>Echeneis</taxon>
    </lineage>
</organism>
<dbReference type="InParanoid" id="A0A665U7R4"/>
<dbReference type="GO" id="GO:0005615">
    <property type="term" value="C:extracellular space"/>
    <property type="evidence" value="ECO:0007669"/>
    <property type="project" value="UniProtKB-KW"/>
</dbReference>
<sequence length="146" mass="16898">MVTGRQTLVVVFMCFVCLPSLKQQEADDRICTQDIVKTVQQLILKAPGMKWLESRLYTPTITDYKKCPSSTVKCFAAEIKVLTEEWKIFNPEFKKFKLNLLLGELATLFNKTEVECPQCELLKEQDAEKFLRYLLSTLQAINTEYC</sequence>
<comment type="subcellular location">
    <subcellularLocation>
        <location evidence="1">Secreted</location>
    </subcellularLocation>
</comment>
<evidence type="ECO:0000256" key="1">
    <source>
        <dbReference type="ARBA" id="ARBA00004613"/>
    </source>
</evidence>
<feature type="signal peptide" evidence="9">
    <location>
        <begin position="1"/>
        <end position="23"/>
    </location>
</feature>
<keyword evidence="6" id="KW-1015">Disulfide bond</keyword>
<evidence type="ECO:0000313" key="11">
    <source>
        <dbReference type="Proteomes" id="UP000472264"/>
    </source>
</evidence>
<evidence type="ECO:0000256" key="4">
    <source>
        <dbReference type="ARBA" id="ARBA00022525"/>
    </source>
</evidence>
<evidence type="ECO:0000256" key="3">
    <source>
        <dbReference type="ARBA" id="ARBA00022514"/>
    </source>
</evidence>
<keyword evidence="4" id="KW-0964">Secreted</keyword>
<comment type="function">
    <text evidence="7">Cytokine with immunoregulatory activity. May promote the transition between innate and adaptive immunity. Induces the production of IgG(1) and IgG(3) in B-cells. Implicated in the generation and maintenance of T follicular helper (Tfh) cells and the formation of germinal-centers. Together with IL6, control the early generation of Tfh cells and are critical for an effective antibody response to acute viral infection. May play a role in proliferation and maturation of natural killer (NK) cells in synergy with IL15. May regulate proliferation of mature B- and T-cells in response to activating stimuli. In synergy with IL15 and IL18 stimulates interferon gamma production in T-cells and NK cells. During T-cell mediated immune response may inhibit dendritic cells (DC) activation and maturation.</text>
</comment>
<dbReference type="SUPFAM" id="SSF47266">
    <property type="entry name" value="4-helical cytokines"/>
    <property type="match status" value="1"/>
</dbReference>
<dbReference type="GO" id="GO:0006955">
    <property type="term" value="P:immune response"/>
    <property type="evidence" value="ECO:0007669"/>
    <property type="project" value="InterPro"/>
</dbReference>
<dbReference type="InterPro" id="IPR009079">
    <property type="entry name" value="4_helix_cytokine-like_core"/>
</dbReference>
<dbReference type="InterPro" id="IPR003443">
    <property type="entry name" value="IL-15/IL-21_fam"/>
</dbReference>
<dbReference type="OMA" id="YKQKCPR"/>
<reference evidence="10" key="3">
    <citation type="submission" date="2025-09" db="UniProtKB">
        <authorList>
            <consortium name="Ensembl"/>
        </authorList>
    </citation>
    <scope>IDENTIFICATION</scope>
</reference>
<feature type="chain" id="PRO_5025527914" description="Interleukin" evidence="9">
    <location>
        <begin position="24"/>
        <end position="146"/>
    </location>
</feature>
<dbReference type="Proteomes" id="UP000472264">
    <property type="component" value="Chromosome 13"/>
</dbReference>
<dbReference type="PANTHER" id="PTHR14356:SF2">
    <property type="entry name" value="INTERLEUKIN-21"/>
    <property type="match status" value="1"/>
</dbReference>
<evidence type="ECO:0000256" key="6">
    <source>
        <dbReference type="ARBA" id="ARBA00023157"/>
    </source>
</evidence>